<dbReference type="EMBL" id="AP021861">
    <property type="protein sequence ID" value="BBO36540.1"/>
    <property type="molecule type" value="Genomic_DNA"/>
</dbReference>
<name>A0A5K7XI34_9BACT</name>
<feature type="chain" id="PRO_5024972766" evidence="1">
    <location>
        <begin position="31"/>
        <end position="313"/>
    </location>
</feature>
<dbReference type="AlphaFoldDB" id="A0A5K7XI34"/>
<dbReference type="PANTHER" id="PTHR10151:SF120">
    <property type="entry name" value="BIS(5'-ADENOSYL)-TRIPHOSPHATASE"/>
    <property type="match status" value="1"/>
</dbReference>
<dbReference type="KEGG" id="lpav:PLANPX_6152"/>
<evidence type="ECO:0000256" key="1">
    <source>
        <dbReference type="SAM" id="SignalP"/>
    </source>
</evidence>
<evidence type="ECO:0000313" key="2">
    <source>
        <dbReference type="EMBL" id="BBO36540.1"/>
    </source>
</evidence>
<dbReference type="InterPro" id="IPR002591">
    <property type="entry name" value="Phosphodiest/P_Trfase"/>
</dbReference>
<dbReference type="Proteomes" id="UP000326837">
    <property type="component" value="Chromosome"/>
</dbReference>
<proteinExistence type="predicted"/>
<keyword evidence="3" id="KW-1185">Reference proteome</keyword>
<protein>
    <submittedName>
        <fullName evidence="2">Uncharacterized protein</fullName>
    </submittedName>
</protein>
<organism evidence="2 3">
    <name type="scientific">Lacipirellula parvula</name>
    <dbReference type="NCBI Taxonomy" id="2650471"/>
    <lineage>
        <taxon>Bacteria</taxon>
        <taxon>Pseudomonadati</taxon>
        <taxon>Planctomycetota</taxon>
        <taxon>Planctomycetia</taxon>
        <taxon>Pirellulales</taxon>
        <taxon>Lacipirellulaceae</taxon>
        <taxon>Lacipirellula</taxon>
    </lineage>
</organism>
<dbReference type="Pfam" id="PF01663">
    <property type="entry name" value="Phosphodiest"/>
    <property type="match status" value="2"/>
</dbReference>
<dbReference type="InterPro" id="IPR017850">
    <property type="entry name" value="Alkaline_phosphatase_core_sf"/>
</dbReference>
<dbReference type="SUPFAM" id="SSF53649">
    <property type="entry name" value="Alkaline phosphatase-like"/>
    <property type="match status" value="1"/>
</dbReference>
<evidence type="ECO:0000313" key="3">
    <source>
        <dbReference type="Proteomes" id="UP000326837"/>
    </source>
</evidence>
<accession>A0A5K7XI34</accession>
<dbReference type="GO" id="GO:0016787">
    <property type="term" value="F:hydrolase activity"/>
    <property type="evidence" value="ECO:0007669"/>
    <property type="project" value="UniProtKB-ARBA"/>
</dbReference>
<keyword evidence="1" id="KW-0732">Signal</keyword>
<dbReference type="PANTHER" id="PTHR10151">
    <property type="entry name" value="ECTONUCLEOTIDE PYROPHOSPHATASE/PHOSPHODIESTERASE"/>
    <property type="match status" value="1"/>
</dbReference>
<feature type="signal peptide" evidence="1">
    <location>
        <begin position="1"/>
        <end position="30"/>
    </location>
</feature>
<sequence>MLSRSLRRRFGVTSFAICVAIFAMASAADAVEPTKKVLVIGIDGCRFDALQRAETPHLDALMEAGAVAQPTRIFPARYREADTISGPGWSNILCGVWSDKHRAMDNEFTAPNYEEYPHFFKRLKQAQPDAATASFSDWSPIAKNILSDSDVTLDAEREDHNYQLSDVEIVAAASKHLREADPTATVVYFGQVDGAGHADGFHPSVPTYVKAIERVDGYVGELLAAIESRPTRANEDWLILVTTDHGGSGTSHSNGHENPEVACSWLVVSGDAAHRGKIAGERGQVDLVPTALKHLGVSVDPAWKLDGEAVGLK</sequence>
<gene>
    <name evidence="2" type="ORF">PLANPX_6152</name>
</gene>
<dbReference type="Gene3D" id="3.40.720.10">
    <property type="entry name" value="Alkaline Phosphatase, subunit A"/>
    <property type="match status" value="1"/>
</dbReference>
<reference evidence="3" key="1">
    <citation type="submission" date="2019-10" db="EMBL/GenBank/DDBJ databases">
        <title>Lacipirellula parvula gen. nov., sp. nov., representing a lineage of planctomycetes widespread in freshwater anoxic habitats, and description of the family Lacipirellulaceae.</title>
        <authorList>
            <person name="Dedysh S.N."/>
            <person name="Kulichevskaya I.S."/>
            <person name="Beletsky A.V."/>
            <person name="Rakitin A.L."/>
            <person name="Mardanov A.V."/>
            <person name="Ivanova A.A."/>
            <person name="Saltykova V.X."/>
            <person name="Rijpstra W.I.C."/>
            <person name="Sinninghe Damste J.S."/>
            <person name="Ravin N.V."/>
        </authorList>
    </citation>
    <scope>NUCLEOTIDE SEQUENCE [LARGE SCALE GENOMIC DNA]</scope>
    <source>
        <strain evidence="3">PX69</strain>
    </source>
</reference>